<keyword evidence="11" id="KW-1185">Reference proteome</keyword>
<dbReference type="NCBIfam" id="TIGR01221">
    <property type="entry name" value="rmlC"/>
    <property type="match status" value="1"/>
</dbReference>
<evidence type="ECO:0000256" key="7">
    <source>
        <dbReference type="RuleBase" id="RU364069"/>
    </source>
</evidence>
<evidence type="ECO:0000256" key="6">
    <source>
        <dbReference type="PIRSR" id="PIRSR600888-3"/>
    </source>
</evidence>
<comment type="catalytic activity">
    <reaction evidence="1 7">
        <text>dTDP-4-dehydro-6-deoxy-alpha-D-glucose = dTDP-4-dehydro-beta-L-rhamnose</text>
        <dbReference type="Rhea" id="RHEA:16969"/>
        <dbReference type="ChEBI" id="CHEBI:57649"/>
        <dbReference type="ChEBI" id="CHEBI:62830"/>
        <dbReference type="EC" id="5.1.3.13"/>
    </reaction>
</comment>
<comment type="similarity">
    <text evidence="7">Belongs to the dTDP-4-dehydrorhamnose 3,5-epimerase family.</text>
</comment>
<dbReference type="InterPro" id="IPR014710">
    <property type="entry name" value="RmlC-like_jellyroll"/>
</dbReference>
<dbReference type="PANTHER" id="PTHR21047:SF2">
    <property type="entry name" value="THYMIDINE DIPHOSPHO-4-KETO-RHAMNOSE 3,5-EPIMERASE"/>
    <property type="match status" value="1"/>
</dbReference>
<evidence type="ECO:0000256" key="2">
    <source>
        <dbReference type="ARBA" id="ARBA00001997"/>
    </source>
</evidence>
<reference evidence="8 10" key="2">
    <citation type="journal article" date="2019" name="PLoS Negl. Trop. Dis.">
        <title>Revisiting the worldwide diversity of Leptospira species in the environment.</title>
        <authorList>
            <person name="Vincent A.T."/>
            <person name="Schiettekatte O."/>
            <person name="Bourhy P."/>
            <person name="Veyrier F.J."/>
            <person name="Picardeau M."/>
        </authorList>
    </citation>
    <scope>NUCLEOTIDE SEQUENCE [LARGE SCALE GENOMIC DNA]</scope>
    <source>
        <strain evidence="8 10">201800280</strain>
        <strain evidence="9">201800281</strain>
    </source>
</reference>
<evidence type="ECO:0000256" key="1">
    <source>
        <dbReference type="ARBA" id="ARBA00001298"/>
    </source>
</evidence>
<dbReference type="Pfam" id="PF00908">
    <property type="entry name" value="dTDP_sugar_isom"/>
    <property type="match status" value="1"/>
</dbReference>
<feature type="active site" description="Proton acceptor" evidence="5">
    <location>
        <position position="66"/>
    </location>
</feature>
<dbReference type="GO" id="GO:0005829">
    <property type="term" value="C:cytosol"/>
    <property type="evidence" value="ECO:0007669"/>
    <property type="project" value="TreeGrafter"/>
</dbReference>
<sequence>MESNFKTSTSRIEDLLIIQRFSRNDSRGFFSKIFNLEDFDQLGLDFQVIQINQSFTKKKGSVRGLHFQFPPAAEKKMVSCIRGEVFDVALDLRKGSKTFLNWHGEVLSEKNFKSLLIPEGFAHGFQTLTDDCEMLYLHTEKYSPDLEGALNVNDPAIKIQWPLEVSELSERDKQHPYITKEFEGVSV</sequence>
<dbReference type="Proteomes" id="UP000297394">
    <property type="component" value="Unassembled WGS sequence"/>
</dbReference>
<evidence type="ECO:0000256" key="4">
    <source>
        <dbReference type="ARBA" id="ARBA00019595"/>
    </source>
</evidence>
<comment type="function">
    <text evidence="2 7">Catalyzes the epimerization of the C3' and C5'positions of dTDP-6-deoxy-D-xylo-4-hexulose, forming dTDP-6-deoxy-L-lyxo-4-hexulose.</text>
</comment>
<feature type="active site" description="Proton donor" evidence="5">
    <location>
        <position position="136"/>
    </location>
</feature>
<dbReference type="EMBL" id="RQFM01000027">
    <property type="protein sequence ID" value="TGK79426.1"/>
    <property type="molecule type" value="Genomic_DNA"/>
</dbReference>
<dbReference type="CDD" id="cd00438">
    <property type="entry name" value="cupin_RmlC"/>
    <property type="match status" value="1"/>
</dbReference>
<evidence type="ECO:0000256" key="3">
    <source>
        <dbReference type="ARBA" id="ARBA00012098"/>
    </source>
</evidence>
<organism evidence="8 10">
    <name type="scientific">Leptospira bourretii</name>
    <dbReference type="NCBI Taxonomy" id="2484962"/>
    <lineage>
        <taxon>Bacteria</taxon>
        <taxon>Pseudomonadati</taxon>
        <taxon>Spirochaetota</taxon>
        <taxon>Spirochaetia</taxon>
        <taxon>Leptospirales</taxon>
        <taxon>Leptospiraceae</taxon>
        <taxon>Leptospira</taxon>
    </lineage>
</organism>
<evidence type="ECO:0000313" key="8">
    <source>
        <dbReference type="EMBL" id="TGK79426.1"/>
    </source>
</evidence>
<dbReference type="GO" id="GO:0000271">
    <property type="term" value="P:polysaccharide biosynthetic process"/>
    <property type="evidence" value="ECO:0007669"/>
    <property type="project" value="TreeGrafter"/>
</dbReference>
<dbReference type="EMBL" id="RQFL01000026">
    <property type="protein sequence ID" value="TGK89633.1"/>
    <property type="molecule type" value="Genomic_DNA"/>
</dbReference>
<accession>A0A4R9IJM7</accession>
<evidence type="ECO:0000313" key="10">
    <source>
        <dbReference type="Proteomes" id="UP000297394"/>
    </source>
</evidence>
<name>A0A4R9IJM7_9LEPT</name>
<evidence type="ECO:0000256" key="5">
    <source>
        <dbReference type="PIRSR" id="PIRSR600888-1"/>
    </source>
</evidence>
<comment type="pathway">
    <text evidence="7">Carbohydrate biosynthesis; dTDP-L-rhamnose biosynthesis.</text>
</comment>
<dbReference type="InterPro" id="IPR011051">
    <property type="entry name" value="RmlC_Cupin_sf"/>
</dbReference>
<dbReference type="Proteomes" id="UP000297918">
    <property type="component" value="Unassembled WGS sequence"/>
</dbReference>
<dbReference type="EC" id="5.1.3.13" evidence="3 7"/>
<dbReference type="PANTHER" id="PTHR21047">
    <property type="entry name" value="DTDP-6-DEOXY-D-GLUCOSE-3,5 EPIMERASE"/>
    <property type="match status" value="1"/>
</dbReference>
<comment type="subunit">
    <text evidence="7">Homodimer.</text>
</comment>
<evidence type="ECO:0000313" key="11">
    <source>
        <dbReference type="Proteomes" id="UP000297918"/>
    </source>
</evidence>
<feature type="site" description="Participates in a stacking interaction with the thymidine ring of dTDP-4-oxo-6-deoxyglucose" evidence="6">
    <location>
        <position position="142"/>
    </location>
</feature>
<dbReference type="GO" id="GO:0008830">
    <property type="term" value="F:dTDP-4-dehydrorhamnose 3,5-epimerase activity"/>
    <property type="evidence" value="ECO:0007669"/>
    <property type="project" value="UniProtKB-UniRule"/>
</dbReference>
<dbReference type="GO" id="GO:0019305">
    <property type="term" value="P:dTDP-rhamnose biosynthetic process"/>
    <property type="evidence" value="ECO:0007669"/>
    <property type="project" value="UniProtKB-UniRule"/>
</dbReference>
<protein>
    <recommendedName>
        <fullName evidence="4 7">dTDP-4-dehydrorhamnose 3,5-epimerase</fullName>
        <ecNumber evidence="3 7">5.1.3.13</ecNumber>
    </recommendedName>
    <alternativeName>
        <fullName evidence="7">Thymidine diphospho-4-keto-rhamnose 3,5-epimerase</fullName>
    </alternativeName>
</protein>
<dbReference type="SUPFAM" id="SSF51182">
    <property type="entry name" value="RmlC-like cupins"/>
    <property type="match status" value="1"/>
</dbReference>
<comment type="caution">
    <text evidence="8">The sequence shown here is derived from an EMBL/GenBank/DDBJ whole genome shotgun (WGS) entry which is preliminary data.</text>
</comment>
<dbReference type="OrthoDB" id="9800680at2"/>
<reference evidence="9" key="1">
    <citation type="submission" date="2018-10" db="EMBL/GenBank/DDBJ databases">
        <authorList>
            <person name="Vincent A.T."/>
            <person name="Schiettekatte O."/>
            <person name="Bourhy P."/>
            <person name="Veyrier F.J."/>
            <person name="Picardeau M."/>
        </authorList>
    </citation>
    <scope>NUCLEOTIDE SEQUENCE</scope>
    <source>
        <strain evidence="9">201800281</strain>
    </source>
</reference>
<dbReference type="UniPathway" id="UPA00124"/>
<dbReference type="InterPro" id="IPR000888">
    <property type="entry name" value="RmlC-like"/>
</dbReference>
<evidence type="ECO:0000313" key="9">
    <source>
        <dbReference type="EMBL" id="TGK89633.1"/>
    </source>
</evidence>
<keyword evidence="7 8" id="KW-0413">Isomerase</keyword>
<dbReference type="Gene3D" id="2.60.120.10">
    <property type="entry name" value="Jelly Rolls"/>
    <property type="match status" value="1"/>
</dbReference>
<proteinExistence type="inferred from homology"/>
<dbReference type="RefSeq" id="WP_135749711.1">
    <property type="nucleotide sequence ID" value="NZ_RQFL01000026.1"/>
</dbReference>
<dbReference type="AlphaFoldDB" id="A0A4R9IJM7"/>
<gene>
    <name evidence="8" type="primary">rfbC</name>
    <name evidence="8" type="ORF">EHQ23_17620</name>
    <name evidence="9" type="ORF">EHQ26_14470</name>
</gene>